<comment type="caution">
    <text evidence="1">The sequence shown here is derived from an EMBL/GenBank/DDBJ whole genome shotgun (WGS) entry which is preliminary data.</text>
</comment>
<keyword evidence="2" id="KW-1185">Reference proteome</keyword>
<dbReference type="RefSeq" id="WP_347165770.1">
    <property type="nucleotide sequence ID" value="NZ_JBDNCH010000002.1"/>
</dbReference>
<dbReference type="EMBL" id="JBDNCH010000002">
    <property type="protein sequence ID" value="MEN9060604.1"/>
    <property type="molecule type" value="Genomic_DNA"/>
</dbReference>
<sequence>MIRRTSVRADGQRSEAFFSTCGVYRYGLRRVWREGADEVLFVMLNPSTADETRNDPTIERCQRRAEAMGFGGLRIANLFAYRATHPRDLKAAPAPVGPGNDALLRDWARGAALTVAGWGVHGGLLNRGPEVAGWLGPASHLGLTRDGHPRHPLYVAYATTPTPRPEARRYLRPA</sequence>
<reference evidence="1 2" key="1">
    <citation type="submission" date="2024-05" db="EMBL/GenBank/DDBJ databases">
        <title>Genome sequence of Ponticoccus litoralis KCCM 90028.</title>
        <authorList>
            <person name="Kim J.M."/>
            <person name="Lee J.K."/>
            <person name="Choi B.J."/>
            <person name="Bayburt H."/>
            <person name="Baek J.H."/>
            <person name="Jeon C.O."/>
        </authorList>
    </citation>
    <scope>NUCLEOTIDE SEQUENCE [LARGE SCALE GENOMIC DNA]</scope>
    <source>
        <strain evidence="1 2">KCCM 90028</strain>
    </source>
</reference>
<dbReference type="Pfam" id="PF07799">
    <property type="entry name" value="DUF1643"/>
    <property type="match status" value="1"/>
</dbReference>
<proteinExistence type="predicted"/>
<organism evidence="1 2">
    <name type="scientific">Ponticoccus litoralis</name>
    <dbReference type="NCBI Taxonomy" id="422297"/>
    <lineage>
        <taxon>Bacteria</taxon>
        <taxon>Pseudomonadati</taxon>
        <taxon>Pseudomonadota</taxon>
        <taxon>Alphaproteobacteria</taxon>
        <taxon>Rhodobacterales</taxon>
        <taxon>Roseobacteraceae</taxon>
        <taxon>Ponticoccus</taxon>
    </lineage>
</organism>
<name>A0AAW9SHS0_9RHOB</name>
<dbReference type="InterPro" id="IPR012441">
    <property type="entry name" value="DUF1643"/>
</dbReference>
<accession>A0AAW9SHS0</accession>
<dbReference type="Proteomes" id="UP001428774">
    <property type="component" value="Unassembled WGS sequence"/>
</dbReference>
<dbReference type="AlphaFoldDB" id="A0AAW9SHS0"/>
<protein>
    <submittedName>
        <fullName evidence="1">DUF1643 domain-containing protein</fullName>
    </submittedName>
</protein>
<evidence type="ECO:0000313" key="2">
    <source>
        <dbReference type="Proteomes" id="UP001428774"/>
    </source>
</evidence>
<gene>
    <name evidence="1" type="ORF">ABFB10_05725</name>
</gene>
<evidence type="ECO:0000313" key="1">
    <source>
        <dbReference type="EMBL" id="MEN9060604.1"/>
    </source>
</evidence>